<dbReference type="InterPro" id="IPR006680">
    <property type="entry name" value="Amidohydro-rel"/>
</dbReference>
<sequence>MGEGLQVIDTHFHMWDPQIQRLDWLKGMGPLIRRWTVDDLAAEYEALGVDFLGGVYVEVDSADPGQEARLLSENKDPRILARMLRSRVSPYMPVPINATGIREPLHTADQPRGRCLQRSFIEGLEAMADRGIPFELCNRGGELTDMARAFGQVPQERVIIDHLGNMPDLSPESRKAMEALAGLPECYVKVSGDDPVDPGIVRFVRDAFPPNRILYASNWPVVNRRSSLAAHFRRVFDIFGPDEGFFRDNAQRAYGIP</sequence>
<dbReference type="EMBL" id="JBANBB010000001">
    <property type="protein sequence ID" value="MEK0306336.1"/>
    <property type="molecule type" value="Genomic_DNA"/>
</dbReference>
<gene>
    <name evidence="3" type="ORF">V8P97_02470</name>
</gene>
<name>A0ABU8ZNL2_9BIFI</name>
<evidence type="ECO:0000313" key="4">
    <source>
        <dbReference type="Proteomes" id="UP001373159"/>
    </source>
</evidence>
<protein>
    <submittedName>
        <fullName evidence="3">Amidohydrolase family protein</fullName>
    </submittedName>
</protein>
<dbReference type="Gene3D" id="3.20.20.140">
    <property type="entry name" value="Metal-dependent hydrolases"/>
    <property type="match status" value="1"/>
</dbReference>
<dbReference type="Pfam" id="PF04909">
    <property type="entry name" value="Amidohydro_2"/>
    <property type="match status" value="1"/>
</dbReference>
<evidence type="ECO:0000259" key="2">
    <source>
        <dbReference type="Pfam" id="PF04909"/>
    </source>
</evidence>
<organism evidence="3 4">
    <name type="scientific">Bifidobacterium favimelis</name>
    <dbReference type="NCBI Taxonomy" id="3122979"/>
    <lineage>
        <taxon>Bacteria</taxon>
        <taxon>Bacillati</taxon>
        <taxon>Actinomycetota</taxon>
        <taxon>Actinomycetes</taxon>
        <taxon>Bifidobacteriales</taxon>
        <taxon>Bifidobacteriaceae</taxon>
        <taxon>Bifidobacterium</taxon>
    </lineage>
</organism>
<proteinExistence type="inferred from homology"/>
<dbReference type="PANTHER" id="PTHR43569:SF2">
    <property type="entry name" value="AMIDOHYDROLASE-RELATED DOMAIN-CONTAINING PROTEIN"/>
    <property type="match status" value="1"/>
</dbReference>
<comment type="caution">
    <text evidence="3">The sequence shown here is derived from an EMBL/GenBank/DDBJ whole genome shotgun (WGS) entry which is preliminary data.</text>
</comment>
<dbReference type="InterPro" id="IPR052350">
    <property type="entry name" value="Metallo-dep_Lactonases"/>
</dbReference>
<evidence type="ECO:0000256" key="1">
    <source>
        <dbReference type="ARBA" id="ARBA00038310"/>
    </source>
</evidence>
<reference evidence="3 4" key="1">
    <citation type="submission" date="2024-02" db="EMBL/GenBank/DDBJ databases">
        <title>Bifidobacterium honeyensis sp. nov., isolated from the comb honey.</title>
        <authorList>
            <person name="Liu W."/>
            <person name="Li Y."/>
        </authorList>
    </citation>
    <scope>NUCLEOTIDE SEQUENCE [LARGE SCALE GENOMIC DNA]</scope>
    <source>
        <strain evidence="3 4">IMAU50988</strain>
    </source>
</reference>
<dbReference type="PANTHER" id="PTHR43569">
    <property type="entry name" value="AMIDOHYDROLASE"/>
    <property type="match status" value="1"/>
</dbReference>
<accession>A0ABU8ZNL2</accession>
<comment type="similarity">
    <text evidence="1">Belongs to the metallo-dependent hydrolases superfamily.</text>
</comment>
<dbReference type="RefSeq" id="WP_340468846.1">
    <property type="nucleotide sequence ID" value="NZ_JBANBB010000001.1"/>
</dbReference>
<feature type="domain" description="Amidohydrolase-related" evidence="2">
    <location>
        <begin position="105"/>
        <end position="256"/>
    </location>
</feature>
<dbReference type="InterPro" id="IPR032466">
    <property type="entry name" value="Metal_Hydrolase"/>
</dbReference>
<dbReference type="Proteomes" id="UP001373159">
    <property type="component" value="Unassembled WGS sequence"/>
</dbReference>
<evidence type="ECO:0000313" key="3">
    <source>
        <dbReference type="EMBL" id="MEK0306336.1"/>
    </source>
</evidence>
<keyword evidence="4" id="KW-1185">Reference proteome</keyword>
<dbReference type="SUPFAM" id="SSF51556">
    <property type="entry name" value="Metallo-dependent hydrolases"/>
    <property type="match status" value="1"/>
</dbReference>